<dbReference type="InterPro" id="IPR027417">
    <property type="entry name" value="P-loop_NTPase"/>
</dbReference>
<evidence type="ECO:0000256" key="8">
    <source>
        <dbReference type="ARBA" id="ARBA00023067"/>
    </source>
</evidence>
<dbReference type="Proteomes" id="UP001304243">
    <property type="component" value="Unassembled WGS sequence"/>
</dbReference>
<evidence type="ECO:0000313" key="16">
    <source>
        <dbReference type="Proteomes" id="UP001304243"/>
    </source>
</evidence>
<proteinExistence type="inferred from homology"/>
<comment type="caution">
    <text evidence="15">The sequence shown here is derived from an EMBL/GenBank/DDBJ whole genome shotgun (WGS) entry which is preliminary data.</text>
</comment>
<evidence type="ECO:0000256" key="10">
    <source>
        <dbReference type="ARBA" id="ARBA00023306"/>
    </source>
</evidence>
<evidence type="ECO:0000256" key="12">
    <source>
        <dbReference type="SAM" id="Coils"/>
    </source>
</evidence>
<dbReference type="EMBL" id="JASEJX010000039">
    <property type="protein sequence ID" value="KAK4509510.1"/>
    <property type="molecule type" value="Genomic_DNA"/>
</dbReference>
<dbReference type="FunFam" id="3.30.70.1620:FF:000003">
    <property type="entry name" value="Structural maintenance of chromosomes 4"/>
    <property type="match status" value="1"/>
</dbReference>
<dbReference type="PANTHER" id="PTHR18937">
    <property type="entry name" value="STRUCTURAL MAINTENANCE OF CHROMOSOMES SMC FAMILY MEMBER"/>
    <property type="match status" value="1"/>
</dbReference>
<dbReference type="GO" id="GO:0051301">
    <property type="term" value="P:cell division"/>
    <property type="evidence" value="ECO:0007669"/>
    <property type="project" value="UniProtKB-KW"/>
</dbReference>
<dbReference type="GO" id="GO:0005524">
    <property type="term" value="F:ATP binding"/>
    <property type="evidence" value="ECO:0007669"/>
    <property type="project" value="UniProtKB-KW"/>
</dbReference>
<evidence type="ECO:0000256" key="7">
    <source>
        <dbReference type="ARBA" id="ARBA00023054"/>
    </source>
</evidence>
<dbReference type="FunFam" id="3.40.50.300:FF:000481">
    <property type="entry name" value="Structural maintenance of chromosomes 4"/>
    <property type="match status" value="1"/>
</dbReference>
<evidence type="ECO:0000256" key="3">
    <source>
        <dbReference type="ARBA" id="ARBA00022618"/>
    </source>
</evidence>
<feature type="compositionally biased region" description="Basic residues" evidence="13">
    <location>
        <begin position="1"/>
        <end position="11"/>
    </location>
</feature>
<protein>
    <recommendedName>
        <fullName evidence="11">Structural maintenance of chromosomes protein</fullName>
    </recommendedName>
</protein>
<feature type="domain" description="SMC hinge" evidence="14">
    <location>
        <begin position="615"/>
        <end position="728"/>
    </location>
</feature>
<keyword evidence="8" id="KW-0226">DNA condensation</keyword>
<feature type="coiled-coil region" evidence="12">
    <location>
        <begin position="515"/>
        <end position="598"/>
    </location>
</feature>
<keyword evidence="7 12" id="KW-0175">Coiled coil</keyword>
<keyword evidence="16" id="KW-1185">Reference proteome</keyword>
<dbReference type="RefSeq" id="XP_064676176.1">
    <property type="nucleotide sequence ID" value="XM_064827119.1"/>
</dbReference>
<dbReference type="GO" id="GO:0005634">
    <property type="term" value="C:nucleus"/>
    <property type="evidence" value="ECO:0007669"/>
    <property type="project" value="UniProtKB-SubCell"/>
</dbReference>
<dbReference type="Pfam" id="PF06470">
    <property type="entry name" value="SMC_hinge"/>
    <property type="match status" value="1"/>
</dbReference>
<evidence type="ECO:0000256" key="5">
    <source>
        <dbReference type="ARBA" id="ARBA00022776"/>
    </source>
</evidence>
<feature type="coiled-coil region" evidence="12">
    <location>
        <begin position="776"/>
        <end position="890"/>
    </location>
</feature>
<dbReference type="GO" id="GO:0000796">
    <property type="term" value="C:condensin complex"/>
    <property type="evidence" value="ECO:0007669"/>
    <property type="project" value="TreeGrafter"/>
</dbReference>
<evidence type="ECO:0000256" key="2">
    <source>
        <dbReference type="ARBA" id="ARBA00006005"/>
    </source>
</evidence>
<dbReference type="PIRSF" id="PIRSF005719">
    <property type="entry name" value="SMC"/>
    <property type="match status" value="1"/>
</dbReference>
<evidence type="ECO:0000256" key="4">
    <source>
        <dbReference type="ARBA" id="ARBA00022741"/>
    </source>
</evidence>
<evidence type="ECO:0000256" key="13">
    <source>
        <dbReference type="SAM" id="MobiDB-lite"/>
    </source>
</evidence>
<keyword evidence="4" id="KW-0547">Nucleotide-binding</keyword>
<dbReference type="SUPFAM" id="SSF52540">
    <property type="entry name" value="P-loop containing nucleoside triphosphate hydrolases"/>
    <property type="match status" value="1"/>
</dbReference>
<evidence type="ECO:0000259" key="14">
    <source>
        <dbReference type="SMART" id="SM00968"/>
    </source>
</evidence>
<keyword evidence="3" id="KW-0132">Cell division</keyword>
<dbReference type="Gene3D" id="1.20.1060.20">
    <property type="match status" value="1"/>
</dbReference>
<sequence length="1353" mass="153898">MDTIPAKRKRLIKSDSDIEHEEGEQGELLSSQLSASDRKVSFAAPTSKESAPFKEPTPVSTTPAPTPQPTLNDTNTKKKTPRLVMKKMVLNNFKSYAGRQVIGPFHKSFSAIVGPNGSGKSNVIDALLFVFGYRANKMRQGKLSELIHNSAKHPDCKQCSVEIHFQEIIDGDTPKDFTVVPNSTLVVARQASRNNSSKYAINNKTSSFTEVTTLLKARGIDLDHKRFLILQGEVESIALMKAKAKDGSDDGLLEYLEDIIGTSKYKDPIEQANAKLEVLNEERAEKLSRVKYVSREMDGMEDKKAEAENYLQNENELVKKKNELYQIYSSEANENIGVANQAIEELNTKLTEEHKKFESIEKEKSDMNAAYQDTVQEYKSIEAENHNLIKKQAKYEKEQVEVRERKNHLIKKQDKGKATLEADRKARIETQQSIEKNAEELEQHRQELVKVEQQLKEEEQKLDTINRELKGKTDGYMAEINEHKQKLAPWTEKINEKQKAIDVKKSESEILAEKIASGEKAVESAQLQVAKLKESIKNKQKEARNLPNEIKEAKTELRELELYLQDLNKKEADKRIEMNNARQKADEARASMQQSQSRGKVLDSILRMRDTGRVEGIYDRLGSLGVIDDRYDVAISTACPALDNIVVETVEAGQACIEYLRKNNLGRAVFTVLDQLRHQNMKEVNTPENVPRLFDLVEPKDERFRAAFYSVLQDTLVAENMQQANRIAYGHKRWRVVTMDGKLIEKSGAMTGGGNRQLRGAMSSVFKDDGVSADVVMELERERDSVERDYRIAADEKRASENALRRKHEYLPKLEMNHEKIQMDISSLESQLEDEEQRLVELRDQVAPSPADVQQQEEIENEIVQLQEDLVELKEKTVEIDKAIAALQNDIMEAGGTDLRMQTICINDMRKKIDSLNNKITKNMVAKTKAEKDVSKLEASIVKFERESERFEHDLKELDDELESCAQMLEEINEQVKQATEAMDEKKLEMERVKKELDDKHDAINKLRQSEVEIKSKLEDYKRTLLDNRKKADHWEGQRDKLELQRIDEEPDEDLKLEIFHGEHLEELIQSKQAIKMEIAEIETFVQNAKPNLSVLDEYRRRRGEYNERKADLDSVTAKRDEVKAEVETLRKKRLDEFMSGFNVISQKLKEMYQMITMGGNAELELVDSLDPFSEGIVFSVMPPKKSWKNISNLSGGEKTLSSLALVFALHHFKPTPLYVMDEIDAALDFRNVSIVANYIADRTKDAQFVIISLRNNMFELADRLVGIYKTSHCTKSIAINPDMIASLTSIPTIANSSSSSSKRVSTPQTPLPTTTSSQLAQSASPLSSSATEQNQEKKDNVNQPPSPQVSSA</sequence>
<feature type="coiled-coil region" evidence="12">
    <location>
        <begin position="927"/>
        <end position="1024"/>
    </location>
</feature>
<dbReference type="InterPro" id="IPR003395">
    <property type="entry name" value="RecF/RecN/SMC_N"/>
</dbReference>
<dbReference type="GO" id="GO:0016887">
    <property type="term" value="F:ATP hydrolysis activity"/>
    <property type="evidence" value="ECO:0007669"/>
    <property type="project" value="InterPro"/>
</dbReference>
<feature type="compositionally biased region" description="Low complexity" evidence="13">
    <location>
        <begin position="1297"/>
        <end position="1332"/>
    </location>
</feature>
<keyword evidence="6" id="KW-0067">ATP-binding</keyword>
<comment type="similarity">
    <text evidence="2">Belongs to the SMC family. SMC4 subfamily.</text>
</comment>
<keyword evidence="10" id="KW-0131">Cell cycle</keyword>
<keyword evidence="5" id="KW-0498">Mitosis</keyword>
<accession>A0AAN7HQ51</accession>
<feature type="region of interest" description="Disordered" evidence="13">
    <location>
        <begin position="1295"/>
        <end position="1353"/>
    </location>
</feature>
<evidence type="ECO:0000313" key="15">
    <source>
        <dbReference type="EMBL" id="KAK4509510.1"/>
    </source>
</evidence>
<gene>
    <name evidence="15" type="ORF">ATC70_007862</name>
</gene>
<dbReference type="Pfam" id="PF02463">
    <property type="entry name" value="SMC_N"/>
    <property type="match status" value="2"/>
</dbReference>
<dbReference type="SMART" id="SM00968">
    <property type="entry name" value="SMC_hinge"/>
    <property type="match status" value="1"/>
</dbReference>
<dbReference type="InterPro" id="IPR010935">
    <property type="entry name" value="SMC_hinge"/>
</dbReference>
<evidence type="ECO:0000256" key="6">
    <source>
        <dbReference type="ARBA" id="ARBA00022840"/>
    </source>
</evidence>
<evidence type="ECO:0000256" key="9">
    <source>
        <dbReference type="ARBA" id="ARBA00023242"/>
    </source>
</evidence>
<organism evidence="15 16">
    <name type="scientific">Mucor velutinosus</name>
    <dbReference type="NCBI Taxonomy" id="708070"/>
    <lineage>
        <taxon>Eukaryota</taxon>
        <taxon>Fungi</taxon>
        <taxon>Fungi incertae sedis</taxon>
        <taxon>Mucoromycota</taxon>
        <taxon>Mucoromycotina</taxon>
        <taxon>Mucoromycetes</taxon>
        <taxon>Mucorales</taxon>
        <taxon>Mucorineae</taxon>
        <taxon>Mucoraceae</taxon>
        <taxon>Mucor</taxon>
    </lineage>
</organism>
<keyword evidence="9 11" id="KW-0539">Nucleus</keyword>
<dbReference type="Gene3D" id="3.30.70.1620">
    <property type="match status" value="1"/>
</dbReference>
<feature type="coiled-coil region" evidence="12">
    <location>
        <begin position="427"/>
        <end position="475"/>
    </location>
</feature>
<feature type="coiled-coil region" evidence="12">
    <location>
        <begin position="1096"/>
        <end position="1133"/>
    </location>
</feature>
<dbReference type="GO" id="GO:0007076">
    <property type="term" value="P:mitotic chromosome condensation"/>
    <property type="evidence" value="ECO:0007669"/>
    <property type="project" value="TreeGrafter"/>
</dbReference>
<dbReference type="SUPFAM" id="SSF75553">
    <property type="entry name" value="Smc hinge domain"/>
    <property type="match status" value="1"/>
</dbReference>
<evidence type="ECO:0000256" key="1">
    <source>
        <dbReference type="ARBA" id="ARBA00004123"/>
    </source>
</evidence>
<feature type="region of interest" description="Disordered" evidence="13">
    <location>
        <begin position="1"/>
        <end position="81"/>
    </location>
</feature>
<comment type="subcellular location">
    <subcellularLocation>
        <location evidence="1 11">Nucleus</location>
    </subcellularLocation>
</comment>
<dbReference type="InterPro" id="IPR024704">
    <property type="entry name" value="SMC"/>
</dbReference>
<dbReference type="FunFam" id="3.40.50.300:FF:000585">
    <property type="entry name" value="Structural maintenance of chromosomes 4"/>
    <property type="match status" value="1"/>
</dbReference>
<name>A0AAN7HQ51_9FUNG</name>
<reference evidence="15 16" key="1">
    <citation type="submission" date="2022-11" db="EMBL/GenBank/DDBJ databases">
        <title>Mucor velutinosus strain NIH1002 WGS.</title>
        <authorList>
            <person name="Subramanian P."/>
            <person name="Mullikin J.C."/>
            <person name="Segre J.A."/>
            <person name="Zelazny A.M."/>
        </authorList>
    </citation>
    <scope>NUCLEOTIDE SEQUENCE [LARGE SCALE GENOMIC DNA]</scope>
    <source>
        <strain evidence="15 16">NIH1002</strain>
    </source>
</reference>
<dbReference type="InterPro" id="IPR036277">
    <property type="entry name" value="SMC_hinge_sf"/>
</dbReference>
<dbReference type="GeneID" id="89951548"/>
<dbReference type="Gene3D" id="3.40.50.300">
    <property type="entry name" value="P-loop containing nucleotide triphosphate hydrolases"/>
    <property type="match status" value="2"/>
</dbReference>
<feature type="coiled-coil region" evidence="12">
    <location>
        <begin position="269"/>
        <end position="398"/>
    </location>
</feature>
<evidence type="ECO:0000256" key="11">
    <source>
        <dbReference type="PIRNR" id="PIRNR005719"/>
    </source>
</evidence>
<dbReference type="PANTHER" id="PTHR18937:SF172">
    <property type="entry name" value="STRUCTURAL MAINTENANCE OF CHROMOSOMES PROTEIN"/>
    <property type="match status" value="1"/>
</dbReference>